<accession>A0A8S1UJ74</accession>
<dbReference type="OMA" id="TKSHRDN"/>
<evidence type="ECO:0000313" key="2">
    <source>
        <dbReference type="EMBL" id="CAD8162736.1"/>
    </source>
</evidence>
<dbReference type="EMBL" id="CAJJDP010000042">
    <property type="protein sequence ID" value="CAD8162736.1"/>
    <property type="molecule type" value="Genomic_DNA"/>
</dbReference>
<evidence type="ECO:0000313" key="3">
    <source>
        <dbReference type="Proteomes" id="UP000683925"/>
    </source>
</evidence>
<dbReference type="OrthoDB" id="308828at2759"/>
<name>A0A8S1UJ74_PAROT</name>
<comment type="caution">
    <text evidence="2">The sequence shown here is derived from an EMBL/GenBank/DDBJ whole genome shotgun (WGS) entry which is preliminary data.</text>
</comment>
<dbReference type="AlphaFoldDB" id="A0A8S1UJ74"/>
<gene>
    <name evidence="2" type="ORF">POCTA_138.1.T0420104</name>
</gene>
<sequence>MQLNDYKINRKLLKFTNNINFIGKNKYLSRESSANKMEQSIYKSLSSSQLLTKSHRDNSHVKSKIQEISTIGSIYSKDSAYFNSLSNEQLNIPPIRSLNKDDGDKLIANLNKQIKQQNLLISKLKQQIITQSTDLDNMSQINEQFLEKQQSYEEITQSYHSSNQKILQLAQIREIQPYTNNYLEIVTQIYTDDYQLQVATQWRNQKLKLNFIRKWLTATKSLILINKFAKKLEKNRLQQYYYQWKRFLILKSSLLEFNQVKELRIKILHWKQWKNYILTKKQYDKNRIQAIQFYTKKVLFKHFQRLKQLYLQNNYYLTVFQNLQQQAGQQLGLLRQFQCFSKWKQQILNRKLIQSKLTKYLKQKQVITRQNVFGFLQINMKYYQQRNQIIMHDRIKNKQQKIFVQIKEYYHGIRFKEDQIKLNRPYFMKYHFWKRWSHQYNTQVQLMIKEEKIKEKRYFNLIQKLFNVLKGKAIYKKIQKQNSDLISQQYNRRIINQSLKIWLSNLLKQKILLDQEQSCCISQLIVIDQQQSVEVIELSQNYQSKLEQLKMYEEEVNNFQMIQANQNQIQKELQMQQYIFIIYFVIKCNKNELQILREQNKLIEEQIQQFKQQNFYPIEICNQEQEKLKLQLEANNSIFNQQQEKYIALQKEYSQIVIDYEKRIRNLENHYLEQSKQQRIQIQNILKGNPDFEIQLSRRQSSQPEQVSENKLSNINRQNFNTQNSPKKDILNQQIIQDDTTVNLREDIKKRLAYLKFQMDQQN</sequence>
<keyword evidence="3" id="KW-1185">Reference proteome</keyword>
<evidence type="ECO:0000256" key="1">
    <source>
        <dbReference type="SAM" id="Coils"/>
    </source>
</evidence>
<dbReference type="Proteomes" id="UP000683925">
    <property type="component" value="Unassembled WGS sequence"/>
</dbReference>
<proteinExistence type="predicted"/>
<organism evidence="2 3">
    <name type="scientific">Paramecium octaurelia</name>
    <dbReference type="NCBI Taxonomy" id="43137"/>
    <lineage>
        <taxon>Eukaryota</taxon>
        <taxon>Sar</taxon>
        <taxon>Alveolata</taxon>
        <taxon>Ciliophora</taxon>
        <taxon>Intramacronucleata</taxon>
        <taxon>Oligohymenophorea</taxon>
        <taxon>Peniculida</taxon>
        <taxon>Parameciidae</taxon>
        <taxon>Paramecium</taxon>
    </lineage>
</organism>
<feature type="coiled-coil region" evidence="1">
    <location>
        <begin position="586"/>
        <end position="613"/>
    </location>
</feature>
<feature type="coiled-coil region" evidence="1">
    <location>
        <begin position="650"/>
        <end position="677"/>
    </location>
</feature>
<reference evidence="2" key="1">
    <citation type="submission" date="2021-01" db="EMBL/GenBank/DDBJ databases">
        <authorList>
            <consortium name="Genoscope - CEA"/>
            <person name="William W."/>
        </authorList>
    </citation>
    <scope>NUCLEOTIDE SEQUENCE</scope>
</reference>
<keyword evidence="1" id="KW-0175">Coiled coil</keyword>
<protein>
    <submittedName>
        <fullName evidence="2">Uncharacterized protein</fullName>
    </submittedName>
</protein>